<keyword evidence="2" id="KW-1185">Reference proteome</keyword>
<organism evidence="1 2">
    <name type="scientific">Mauremys mutica</name>
    <name type="common">yellowpond turtle</name>
    <dbReference type="NCBI Taxonomy" id="74926"/>
    <lineage>
        <taxon>Eukaryota</taxon>
        <taxon>Metazoa</taxon>
        <taxon>Chordata</taxon>
        <taxon>Craniata</taxon>
        <taxon>Vertebrata</taxon>
        <taxon>Euteleostomi</taxon>
        <taxon>Archelosauria</taxon>
        <taxon>Testudinata</taxon>
        <taxon>Testudines</taxon>
        <taxon>Cryptodira</taxon>
        <taxon>Durocryptodira</taxon>
        <taxon>Testudinoidea</taxon>
        <taxon>Geoemydidae</taxon>
        <taxon>Geoemydinae</taxon>
        <taxon>Mauremys</taxon>
    </lineage>
</organism>
<dbReference type="EMBL" id="JAHDVG010000485">
    <property type="protein sequence ID" value="KAH1168940.1"/>
    <property type="molecule type" value="Genomic_DNA"/>
</dbReference>
<protein>
    <submittedName>
        <fullName evidence="1">Uncharacterized protein</fullName>
    </submittedName>
</protein>
<accession>A0A9D3WXU8</accession>
<evidence type="ECO:0000313" key="1">
    <source>
        <dbReference type="EMBL" id="KAH1168940.1"/>
    </source>
</evidence>
<comment type="caution">
    <text evidence="1">The sequence shown here is derived from an EMBL/GenBank/DDBJ whole genome shotgun (WGS) entry which is preliminary data.</text>
</comment>
<sequence>MGAKGRGDEGDCQMAFDRSWTNVQLTSTLLPPSSQHLHNLGLRSYFLSFLTLQSNLSSWIDWSAVEQVGPILHSVLPTAWGFCQRKECRIRSNICTFVRLAQSRKQWIYSALGPESGKHAYKGRLQWRQCLS</sequence>
<dbReference type="Proteomes" id="UP000827986">
    <property type="component" value="Unassembled WGS sequence"/>
</dbReference>
<evidence type="ECO:0000313" key="2">
    <source>
        <dbReference type="Proteomes" id="UP000827986"/>
    </source>
</evidence>
<reference evidence="1" key="1">
    <citation type="submission" date="2021-09" db="EMBL/GenBank/DDBJ databases">
        <title>The genome of Mauremys mutica provides insights into the evolution of semi-aquatic lifestyle.</title>
        <authorList>
            <person name="Gong S."/>
            <person name="Gao Y."/>
        </authorList>
    </citation>
    <scope>NUCLEOTIDE SEQUENCE</scope>
    <source>
        <strain evidence="1">MM-2020</strain>
        <tissue evidence="1">Muscle</tissue>
    </source>
</reference>
<dbReference type="AlphaFoldDB" id="A0A9D3WXU8"/>
<gene>
    <name evidence="1" type="ORF">KIL84_013530</name>
</gene>
<name>A0A9D3WXU8_9SAUR</name>
<proteinExistence type="predicted"/>